<evidence type="ECO:0000256" key="2">
    <source>
        <dbReference type="SAM" id="MobiDB-lite"/>
    </source>
</evidence>
<organism evidence="4 5">
    <name type="scientific">Lentinus brumalis</name>
    <dbReference type="NCBI Taxonomy" id="2498619"/>
    <lineage>
        <taxon>Eukaryota</taxon>
        <taxon>Fungi</taxon>
        <taxon>Dikarya</taxon>
        <taxon>Basidiomycota</taxon>
        <taxon>Agaricomycotina</taxon>
        <taxon>Agaricomycetes</taxon>
        <taxon>Polyporales</taxon>
        <taxon>Polyporaceae</taxon>
        <taxon>Lentinus</taxon>
    </lineage>
</organism>
<feature type="region of interest" description="Disordered" evidence="2">
    <location>
        <begin position="22"/>
        <end position="59"/>
    </location>
</feature>
<feature type="region of interest" description="Disordered" evidence="2">
    <location>
        <begin position="217"/>
        <end position="254"/>
    </location>
</feature>
<keyword evidence="1" id="KW-0863">Zinc-finger</keyword>
<keyword evidence="1" id="KW-0479">Metal-binding</keyword>
<feature type="region of interest" description="Disordered" evidence="2">
    <location>
        <begin position="324"/>
        <end position="354"/>
    </location>
</feature>
<keyword evidence="5" id="KW-1185">Reference proteome</keyword>
<evidence type="ECO:0000313" key="5">
    <source>
        <dbReference type="Proteomes" id="UP000256964"/>
    </source>
</evidence>
<evidence type="ECO:0000259" key="3">
    <source>
        <dbReference type="PROSITE" id="PS50157"/>
    </source>
</evidence>
<proteinExistence type="predicted"/>
<dbReference type="InterPro" id="IPR013087">
    <property type="entry name" value="Znf_C2H2_type"/>
</dbReference>
<keyword evidence="1" id="KW-0862">Zinc</keyword>
<dbReference type="PROSITE" id="PS00028">
    <property type="entry name" value="ZINC_FINGER_C2H2_1"/>
    <property type="match status" value="1"/>
</dbReference>
<sequence>MDFTSDASFFASTSSLDDEITRFLDDMSPADSQSAEMSPPTYDCHRKRSCTGTPSPQWAQDAFQFPSRVDPLLEPWSFPEYAPPPSTMLTYCVSPSDTVSNACSPHSDITLISSSTSWGSPSEDRFEDSEVGIQPDRYHFERPIYPPDPHRADVGEPLRCAGMVLADPLAMREDPAVAYRMRDTGKGELQHDGWHAAAPYDSLLPRHVEVDADTSAAAPTFPVSPGPVPKSPQSQSKRGASRETSSPDDSPRACKDKPYVCEYDGCVFGEDASRSGIAMVDAVPCADTDRANNLTQHVKDVHLKLRPHECHVCGTPFKRKSDLKRHHISYHTDQGSPRRKDADGKTATARKKSN</sequence>
<dbReference type="PROSITE" id="PS50157">
    <property type="entry name" value="ZINC_FINGER_C2H2_2"/>
    <property type="match status" value="1"/>
</dbReference>
<evidence type="ECO:0000313" key="4">
    <source>
        <dbReference type="EMBL" id="RDX44391.1"/>
    </source>
</evidence>
<dbReference type="Gene3D" id="3.30.160.60">
    <property type="entry name" value="Classic Zinc Finger"/>
    <property type="match status" value="1"/>
</dbReference>
<dbReference type="Proteomes" id="UP000256964">
    <property type="component" value="Unassembled WGS sequence"/>
</dbReference>
<dbReference type="InterPro" id="IPR036236">
    <property type="entry name" value="Znf_C2H2_sf"/>
</dbReference>
<feature type="domain" description="C2H2-type" evidence="3">
    <location>
        <begin position="308"/>
        <end position="336"/>
    </location>
</feature>
<feature type="compositionally biased region" description="Polar residues" evidence="2">
    <location>
        <begin position="231"/>
        <end position="248"/>
    </location>
</feature>
<dbReference type="EMBL" id="KZ857450">
    <property type="protein sequence ID" value="RDX44391.1"/>
    <property type="molecule type" value="Genomic_DNA"/>
</dbReference>
<dbReference type="AlphaFoldDB" id="A0A371CVT4"/>
<dbReference type="OrthoDB" id="2758442at2759"/>
<accession>A0A371CVT4</accession>
<name>A0A371CVT4_9APHY</name>
<reference evidence="4 5" key="1">
    <citation type="journal article" date="2018" name="Biotechnol. Biofuels">
        <title>Integrative visual omics of the white-rot fungus Polyporus brumalis exposes the biotechnological potential of its oxidative enzymes for delignifying raw plant biomass.</title>
        <authorList>
            <person name="Miyauchi S."/>
            <person name="Rancon A."/>
            <person name="Drula E."/>
            <person name="Hage H."/>
            <person name="Chaduli D."/>
            <person name="Favel A."/>
            <person name="Grisel S."/>
            <person name="Henrissat B."/>
            <person name="Herpoel-Gimbert I."/>
            <person name="Ruiz-Duenas F.J."/>
            <person name="Chevret D."/>
            <person name="Hainaut M."/>
            <person name="Lin J."/>
            <person name="Wang M."/>
            <person name="Pangilinan J."/>
            <person name="Lipzen A."/>
            <person name="Lesage-Meessen L."/>
            <person name="Navarro D."/>
            <person name="Riley R."/>
            <person name="Grigoriev I.V."/>
            <person name="Zhou S."/>
            <person name="Raouche S."/>
            <person name="Rosso M.N."/>
        </authorList>
    </citation>
    <scope>NUCLEOTIDE SEQUENCE [LARGE SCALE GENOMIC DNA]</scope>
    <source>
        <strain evidence="4 5">BRFM 1820</strain>
    </source>
</reference>
<dbReference type="SUPFAM" id="SSF57667">
    <property type="entry name" value="beta-beta-alpha zinc fingers"/>
    <property type="match status" value="1"/>
</dbReference>
<gene>
    <name evidence="4" type="ORF">OH76DRAFT_1409113</name>
</gene>
<protein>
    <recommendedName>
        <fullName evidence="3">C2H2-type domain-containing protein</fullName>
    </recommendedName>
</protein>
<dbReference type="GO" id="GO:0008270">
    <property type="term" value="F:zinc ion binding"/>
    <property type="evidence" value="ECO:0007669"/>
    <property type="project" value="UniProtKB-KW"/>
</dbReference>
<evidence type="ECO:0000256" key="1">
    <source>
        <dbReference type="PROSITE-ProRule" id="PRU00042"/>
    </source>
</evidence>